<dbReference type="InterPro" id="IPR005749">
    <property type="entry name" value="Ribosomal_uL15_bac-type"/>
</dbReference>
<dbReference type="GO" id="GO:0006412">
    <property type="term" value="P:translation"/>
    <property type="evidence" value="ECO:0007669"/>
    <property type="project" value="InterPro"/>
</dbReference>
<dbReference type="InterPro" id="IPR030878">
    <property type="entry name" value="Ribosomal_uL15"/>
</dbReference>
<keyword evidence="3" id="KW-0687">Ribonucleoprotein</keyword>
<keyword evidence="2" id="KW-0689">Ribosomal protein</keyword>
<gene>
    <name evidence="6" type="ORF">KVT40_000562</name>
</gene>
<comment type="similarity">
    <text evidence="1">Belongs to the universal ribosomal protein uL15 family.</text>
</comment>
<dbReference type="PANTHER" id="PTHR12934:SF11">
    <property type="entry name" value="LARGE RIBOSOMAL SUBUNIT PROTEIN UL15M"/>
    <property type="match status" value="1"/>
</dbReference>
<evidence type="ECO:0000313" key="6">
    <source>
        <dbReference type="EMBL" id="KAG8631422.1"/>
    </source>
</evidence>
<dbReference type="GO" id="GO:0005762">
    <property type="term" value="C:mitochondrial large ribosomal subunit"/>
    <property type="evidence" value="ECO:0007669"/>
    <property type="project" value="TreeGrafter"/>
</dbReference>
<accession>A0A8K0L9J1</accession>
<dbReference type="InterPro" id="IPR036227">
    <property type="entry name" value="Ribosomal_uL15/eL18_sf"/>
</dbReference>
<dbReference type="HAMAP" id="MF_01341">
    <property type="entry name" value="Ribosomal_uL15"/>
    <property type="match status" value="1"/>
</dbReference>
<evidence type="ECO:0000256" key="1">
    <source>
        <dbReference type="ARBA" id="ARBA00007320"/>
    </source>
</evidence>
<evidence type="ECO:0000256" key="2">
    <source>
        <dbReference type="ARBA" id="ARBA00022980"/>
    </source>
</evidence>
<protein>
    <recommendedName>
        <fullName evidence="5">Large ribosomal subunit protein uL15/eL18 domain-containing protein</fullName>
    </recommendedName>
</protein>
<evidence type="ECO:0000313" key="7">
    <source>
        <dbReference type="Proteomes" id="UP000809789"/>
    </source>
</evidence>
<comment type="caution">
    <text evidence="6">The sequence shown here is derived from an EMBL/GenBank/DDBJ whole genome shotgun (WGS) entry which is preliminary data.</text>
</comment>
<dbReference type="OrthoDB" id="361383at2759"/>
<evidence type="ECO:0000256" key="3">
    <source>
        <dbReference type="ARBA" id="ARBA00023274"/>
    </source>
</evidence>
<keyword evidence="7" id="KW-1185">Reference proteome</keyword>
<feature type="region of interest" description="Disordered" evidence="4">
    <location>
        <begin position="88"/>
        <end position="126"/>
    </location>
</feature>
<dbReference type="Gene3D" id="3.100.10.10">
    <property type="match status" value="1"/>
</dbReference>
<dbReference type="AlphaFoldDB" id="A0A8K0L9J1"/>
<dbReference type="NCBIfam" id="TIGR01071">
    <property type="entry name" value="rplO_bact"/>
    <property type="match status" value="1"/>
</dbReference>
<evidence type="ECO:0000259" key="5">
    <source>
        <dbReference type="Pfam" id="PF00828"/>
    </source>
</evidence>
<evidence type="ECO:0000256" key="4">
    <source>
        <dbReference type="SAM" id="MobiDB-lite"/>
    </source>
</evidence>
<reference evidence="6" key="1">
    <citation type="submission" date="2021-07" db="EMBL/GenBank/DDBJ databases">
        <title>Elsinoe batatas strain:CRI-CJ2 Genome sequencing and assembly.</title>
        <authorList>
            <person name="Huang L."/>
        </authorList>
    </citation>
    <scope>NUCLEOTIDE SEQUENCE</scope>
    <source>
        <strain evidence="6">CRI-CJ2</strain>
    </source>
</reference>
<dbReference type="Proteomes" id="UP000809789">
    <property type="component" value="Unassembled WGS sequence"/>
</dbReference>
<dbReference type="GO" id="GO:0003735">
    <property type="term" value="F:structural constituent of ribosome"/>
    <property type="evidence" value="ECO:0007669"/>
    <property type="project" value="InterPro"/>
</dbReference>
<dbReference type="EMBL" id="JAESVG020000001">
    <property type="protein sequence ID" value="KAG8631422.1"/>
    <property type="molecule type" value="Genomic_DNA"/>
</dbReference>
<dbReference type="InterPro" id="IPR021131">
    <property type="entry name" value="Ribosomal_uL15/eL18"/>
</dbReference>
<dbReference type="Pfam" id="PF00828">
    <property type="entry name" value="Ribosomal_L27A"/>
    <property type="match status" value="1"/>
</dbReference>
<dbReference type="SUPFAM" id="SSF52080">
    <property type="entry name" value="Ribosomal proteins L15p and L18e"/>
    <property type="match status" value="1"/>
</dbReference>
<dbReference type="PANTHER" id="PTHR12934">
    <property type="entry name" value="50S RIBOSOMAL PROTEIN L15"/>
    <property type="match status" value="1"/>
</dbReference>
<feature type="region of interest" description="Disordered" evidence="4">
    <location>
        <begin position="314"/>
        <end position="338"/>
    </location>
</feature>
<proteinExistence type="inferred from homology"/>
<organism evidence="6 7">
    <name type="scientific">Elsinoe batatas</name>
    <dbReference type="NCBI Taxonomy" id="2601811"/>
    <lineage>
        <taxon>Eukaryota</taxon>
        <taxon>Fungi</taxon>
        <taxon>Dikarya</taxon>
        <taxon>Ascomycota</taxon>
        <taxon>Pezizomycotina</taxon>
        <taxon>Dothideomycetes</taxon>
        <taxon>Dothideomycetidae</taxon>
        <taxon>Myriangiales</taxon>
        <taxon>Elsinoaceae</taxon>
        <taxon>Elsinoe</taxon>
    </lineage>
</organism>
<sequence length="338" mass="36761">MAGGEQRAFVLASSSEISSFTSSEVTTPWQHHHIPSMASIRPAARAAAQSTALIQHTSTATLLSPFLTRFQQCRNASVLSSLSDTKGAYNKRIRRGRGPASGKGKTSGRGHKGQGQHGKVPAGFEGGQTPLEVVHGKRGFENPLSKELQPLNLSRISHWISTGRLSPTAPITIKSLISSRCLSRVKDGVKLLARKTDSPLPVPIQIVVSRASSAAISAVEKAGGSVVTRYYSKSSLARVLRGEAHPYHSLQSQPLLEGESEEGKRAEVERFKYRLADPAGRKDIEYYRDERHRGYLSHLVPEGEGPSLYFKVPGRPGTEGAKKKVKAKGQTKVENRLW</sequence>
<name>A0A8K0L9J1_9PEZI</name>
<feature type="domain" description="Large ribosomal subunit protein uL15/eL18" evidence="5">
    <location>
        <begin position="150"/>
        <end position="227"/>
    </location>
</feature>